<dbReference type="Proteomes" id="UP001172159">
    <property type="component" value="Unassembled WGS sequence"/>
</dbReference>
<name>A0AA40A0S7_9PEZI</name>
<gene>
    <name evidence="1" type="ORF">B0T21DRAFT_84704</name>
</gene>
<protein>
    <submittedName>
        <fullName evidence="1">Uncharacterized protein</fullName>
    </submittedName>
</protein>
<proteinExistence type="predicted"/>
<keyword evidence="2" id="KW-1185">Reference proteome</keyword>
<comment type="caution">
    <text evidence="1">The sequence shown here is derived from an EMBL/GenBank/DDBJ whole genome shotgun (WGS) entry which is preliminary data.</text>
</comment>
<dbReference type="EMBL" id="JAUKTV010000019">
    <property type="protein sequence ID" value="KAK0707158.1"/>
    <property type="molecule type" value="Genomic_DNA"/>
</dbReference>
<reference evidence="1" key="1">
    <citation type="submission" date="2023-06" db="EMBL/GenBank/DDBJ databases">
        <title>Genome-scale phylogeny and comparative genomics of the fungal order Sordariales.</title>
        <authorList>
            <consortium name="Lawrence Berkeley National Laboratory"/>
            <person name="Hensen N."/>
            <person name="Bonometti L."/>
            <person name="Westerberg I."/>
            <person name="Brannstrom I.O."/>
            <person name="Guillou S."/>
            <person name="Cros-Aarteil S."/>
            <person name="Calhoun S."/>
            <person name="Haridas S."/>
            <person name="Kuo A."/>
            <person name="Mondo S."/>
            <person name="Pangilinan J."/>
            <person name="Riley R."/>
            <person name="Labutti K."/>
            <person name="Andreopoulos B."/>
            <person name="Lipzen A."/>
            <person name="Chen C."/>
            <person name="Yanf M."/>
            <person name="Daum C."/>
            <person name="Ng V."/>
            <person name="Clum A."/>
            <person name="Steindorff A."/>
            <person name="Ohm R."/>
            <person name="Martin F."/>
            <person name="Silar P."/>
            <person name="Natvig D."/>
            <person name="Lalanne C."/>
            <person name="Gautier V."/>
            <person name="Ament-Velasquez S.L."/>
            <person name="Kruys A."/>
            <person name="Hutchinson M.I."/>
            <person name="Powell A.J."/>
            <person name="Barry K."/>
            <person name="Miller A.N."/>
            <person name="Grigoriev I.V."/>
            <person name="Debuchy R."/>
            <person name="Gladieux P."/>
            <person name="Thoren M.H."/>
            <person name="Johannesson H."/>
        </authorList>
    </citation>
    <scope>NUCLEOTIDE SEQUENCE</scope>
    <source>
        <strain evidence="1">CBS 540.89</strain>
    </source>
</reference>
<sequence length="83" mass="9485">MTWDGLSSYLLCPLILLSLAIYGFPCFIPACSCFTLTGRCHLRSAHGRLTEYRNPSAAIEQRCHRLLSIYLSTSMRLKLYQKL</sequence>
<evidence type="ECO:0000313" key="2">
    <source>
        <dbReference type="Proteomes" id="UP001172159"/>
    </source>
</evidence>
<accession>A0AA40A0S7</accession>
<organism evidence="1 2">
    <name type="scientific">Apiosordaria backusii</name>
    <dbReference type="NCBI Taxonomy" id="314023"/>
    <lineage>
        <taxon>Eukaryota</taxon>
        <taxon>Fungi</taxon>
        <taxon>Dikarya</taxon>
        <taxon>Ascomycota</taxon>
        <taxon>Pezizomycotina</taxon>
        <taxon>Sordariomycetes</taxon>
        <taxon>Sordariomycetidae</taxon>
        <taxon>Sordariales</taxon>
        <taxon>Lasiosphaeriaceae</taxon>
        <taxon>Apiosordaria</taxon>
    </lineage>
</organism>
<dbReference type="AlphaFoldDB" id="A0AA40A0S7"/>
<evidence type="ECO:0000313" key="1">
    <source>
        <dbReference type="EMBL" id="KAK0707158.1"/>
    </source>
</evidence>